<comment type="caution">
    <text evidence="3">The sequence shown here is derived from an EMBL/GenBank/DDBJ whole genome shotgun (WGS) entry which is preliminary data.</text>
</comment>
<proteinExistence type="predicted"/>
<dbReference type="InterPro" id="IPR011032">
    <property type="entry name" value="GroES-like_sf"/>
</dbReference>
<evidence type="ECO:0000313" key="4">
    <source>
        <dbReference type="Proteomes" id="UP001520654"/>
    </source>
</evidence>
<dbReference type="Proteomes" id="UP001520654">
    <property type="component" value="Unassembled WGS sequence"/>
</dbReference>
<dbReference type="InterPro" id="IPR013154">
    <property type="entry name" value="ADH-like_N"/>
</dbReference>
<reference evidence="3 4" key="1">
    <citation type="submission" date="2021-08" db="EMBL/GenBank/DDBJ databases">
        <title>Genomic Architecture of Streptomyces flavotricini NGL1 and Streptomyces erythrochromogenes HMS4 With Differential Plant Beneficial attributes and laccase production capabilities.</title>
        <authorList>
            <person name="Salwan R."/>
            <person name="Kaur R."/>
            <person name="Sharma V."/>
        </authorList>
    </citation>
    <scope>NUCLEOTIDE SEQUENCE [LARGE SCALE GENOMIC DNA]</scope>
    <source>
        <strain evidence="3 4">NGL1</strain>
    </source>
</reference>
<organism evidence="3 4">
    <name type="scientific">Streptomyces flavotricini</name>
    <dbReference type="NCBI Taxonomy" id="66888"/>
    <lineage>
        <taxon>Bacteria</taxon>
        <taxon>Bacillati</taxon>
        <taxon>Actinomycetota</taxon>
        <taxon>Actinomycetes</taxon>
        <taxon>Kitasatosporales</taxon>
        <taxon>Streptomycetaceae</taxon>
        <taxon>Streptomyces</taxon>
    </lineage>
</organism>
<dbReference type="EMBL" id="JAINUL010000001">
    <property type="protein sequence ID" value="MCC0094077.1"/>
    <property type="molecule type" value="Genomic_DNA"/>
</dbReference>
<feature type="region of interest" description="Disordered" evidence="1">
    <location>
        <begin position="50"/>
        <end position="126"/>
    </location>
</feature>
<accession>A0ABS8DYW7</accession>
<dbReference type="Gene3D" id="3.90.180.10">
    <property type="entry name" value="Medium-chain alcohol dehydrogenases, catalytic domain"/>
    <property type="match status" value="1"/>
</dbReference>
<feature type="compositionally biased region" description="Basic and acidic residues" evidence="1">
    <location>
        <begin position="88"/>
        <end position="98"/>
    </location>
</feature>
<evidence type="ECO:0000256" key="1">
    <source>
        <dbReference type="SAM" id="MobiDB-lite"/>
    </source>
</evidence>
<feature type="compositionally biased region" description="Basic residues" evidence="1">
    <location>
        <begin position="99"/>
        <end position="109"/>
    </location>
</feature>
<dbReference type="SUPFAM" id="SSF50129">
    <property type="entry name" value="GroES-like"/>
    <property type="match status" value="1"/>
</dbReference>
<keyword evidence="4" id="KW-1185">Reference proteome</keyword>
<protein>
    <submittedName>
        <fullName evidence="3">Alcohol dehydrogenase catalytic domain-containing protein</fullName>
    </submittedName>
</protein>
<gene>
    <name evidence="3" type="ORF">K7B10_04585</name>
</gene>
<evidence type="ECO:0000259" key="2">
    <source>
        <dbReference type="Pfam" id="PF08240"/>
    </source>
</evidence>
<dbReference type="Pfam" id="PF08240">
    <property type="entry name" value="ADH_N"/>
    <property type="match status" value="1"/>
</dbReference>
<sequence length="126" mass="13560">MKALVKGGAPGVTPVRVLGHEAVKAVVETGGDVHTVRPGDRVLLSCISSCGRATRRGGRSGPDRPCGRQPPVHSAWTQPPARPRNRRGRDGREQEQVRTRLHRGAHRSYRPGAPDRSAPPGARPHP</sequence>
<evidence type="ECO:0000313" key="3">
    <source>
        <dbReference type="EMBL" id="MCC0094077.1"/>
    </source>
</evidence>
<feature type="domain" description="Alcohol dehydrogenase-like N-terminal" evidence="2">
    <location>
        <begin position="5"/>
        <end position="55"/>
    </location>
</feature>
<name>A0ABS8DYW7_9ACTN</name>